<evidence type="ECO:0000256" key="10">
    <source>
        <dbReference type="ARBA" id="ARBA00022729"/>
    </source>
</evidence>
<dbReference type="SUPFAM" id="SSF50939">
    <property type="entry name" value="Sialidases"/>
    <property type="match status" value="1"/>
</dbReference>
<evidence type="ECO:0000256" key="3">
    <source>
        <dbReference type="ARBA" id="ARBA00004227"/>
    </source>
</evidence>
<evidence type="ECO:0000256" key="12">
    <source>
        <dbReference type="ARBA" id="ARBA00022801"/>
    </source>
</evidence>
<evidence type="ECO:0000256" key="9">
    <source>
        <dbReference type="ARBA" id="ARBA00022553"/>
    </source>
</evidence>
<evidence type="ECO:0000259" key="26">
    <source>
        <dbReference type="Pfam" id="PF13088"/>
    </source>
</evidence>
<evidence type="ECO:0000256" key="21">
    <source>
        <dbReference type="ARBA" id="ARBA00037235"/>
    </source>
</evidence>
<keyword evidence="11" id="KW-0677">Repeat</keyword>
<keyword evidence="19" id="KW-0326">Glycosidase</keyword>
<keyword evidence="14" id="KW-0443">Lipid metabolism</keyword>
<evidence type="ECO:0000256" key="14">
    <source>
        <dbReference type="ARBA" id="ARBA00023098"/>
    </source>
</evidence>
<organism evidence="27 28">
    <name type="scientific">Branchiostoma lanceolatum</name>
    <name type="common">Common lancelet</name>
    <name type="synonym">Amphioxus lanceolatum</name>
    <dbReference type="NCBI Taxonomy" id="7740"/>
    <lineage>
        <taxon>Eukaryota</taxon>
        <taxon>Metazoa</taxon>
        <taxon>Chordata</taxon>
        <taxon>Cephalochordata</taxon>
        <taxon>Leptocardii</taxon>
        <taxon>Amphioxiformes</taxon>
        <taxon>Branchiostomatidae</taxon>
        <taxon>Branchiostoma</taxon>
    </lineage>
</organism>
<comment type="subunit">
    <text evidence="22">Interacts with cathepsin A (protective protein), beta-galactosidase and N-acetylgalactosamine-6-sulfate sulfatase in a multienzyme complex.</text>
</comment>
<dbReference type="GO" id="GO:0009313">
    <property type="term" value="P:oligosaccharide catabolic process"/>
    <property type="evidence" value="ECO:0007669"/>
    <property type="project" value="TreeGrafter"/>
</dbReference>
<evidence type="ECO:0000256" key="20">
    <source>
        <dbReference type="ARBA" id="ARBA00023329"/>
    </source>
</evidence>
<comment type="function">
    <text evidence="21">Catalyzes the removal of sialic acid (N-acetylneuraminic acid) moieties from glycoproteins and glycolipids. To be active, it is strictly dependent on its presence in the multienzyme complex. Appears to have a preference for alpha 2-3 and alpha 2-6 sialyl linkage.</text>
</comment>
<protein>
    <recommendedName>
        <fullName evidence="23">Sialidase-1</fullName>
        <ecNumber evidence="7">3.2.1.18</ecNumber>
    </recommendedName>
    <alternativeName>
        <fullName evidence="25">Lysosomal sialidase</fullName>
    </alternativeName>
    <alternativeName>
        <fullName evidence="24">N-acetyl-alpha-neuraminidase 1</fullName>
    </alternativeName>
</protein>
<evidence type="ECO:0000313" key="27">
    <source>
        <dbReference type="EMBL" id="CAH1272037.1"/>
    </source>
</evidence>
<keyword evidence="16" id="KW-0325">Glycoprotein</keyword>
<dbReference type="AlphaFoldDB" id="A0A8K0ADP4"/>
<dbReference type="Gene3D" id="2.120.10.10">
    <property type="match status" value="1"/>
</dbReference>
<comment type="similarity">
    <text evidence="6">Belongs to the glycosyl hydrolase 33 family.</text>
</comment>
<dbReference type="GO" id="GO:0005886">
    <property type="term" value="C:plasma membrane"/>
    <property type="evidence" value="ECO:0007669"/>
    <property type="project" value="UniProtKB-SubCell"/>
</dbReference>
<evidence type="ECO:0000256" key="1">
    <source>
        <dbReference type="ARBA" id="ARBA00000427"/>
    </source>
</evidence>
<dbReference type="PANTHER" id="PTHR10628">
    <property type="entry name" value="SIALIDASE"/>
    <property type="match status" value="1"/>
</dbReference>
<dbReference type="GO" id="GO:0043202">
    <property type="term" value="C:lysosomal lumen"/>
    <property type="evidence" value="ECO:0007669"/>
    <property type="project" value="UniProtKB-SubCell"/>
</dbReference>
<evidence type="ECO:0000256" key="19">
    <source>
        <dbReference type="ARBA" id="ARBA00023295"/>
    </source>
</evidence>
<evidence type="ECO:0000256" key="8">
    <source>
        <dbReference type="ARBA" id="ARBA00022475"/>
    </source>
</evidence>
<reference evidence="27" key="1">
    <citation type="submission" date="2022-01" db="EMBL/GenBank/DDBJ databases">
        <authorList>
            <person name="Braso-Vives M."/>
        </authorList>
    </citation>
    <scope>NUCLEOTIDE SEQUENCE</scope>
</reference>
<evidence type="ECO:0000256" key="22">
    <source>
        <dbReference type="ARBA" id="ARBA00038519"/>
    </source>
</evidence>
<keyword evidence="10" id="KW-0732">Signal</keyword>
<keyword evidence="17" id="KW-0458">Lysosome</keyword>
<dbReference type="Pfam" id="PF13088">
    <property type="entry name" value="BNR_2"/>
    <property type="match status" value="1"/>
</dbReference>
<evidence type="ECO:0000256" key="23">
    <source>
        <dbReference type="ARBA" id="ARBA00040509"/>
    </source>
</evidence>
<dbReference type="Proteomes" id="UP000838412">
    <property type="component" value="Chromosome 8"/>
</dbReference>
<keyword evidence="13" id="KW-0442">Lipid degradation</keyword>
<dbReference type="InterPro" id="IPR026856">
    <property type="entry name" value="Sialidase_fam"/>
</dbReference>
<evidence type="ECO:0000256" key="6">
    <source>
        <dbReference type="ARBA" id="ARBA00009348"/>
    </source>
</evidence>
<dbReference type="GO" id="GO:0004308">
    <property type="term" value="F:exo-alpha-sialidase activity"/>
    <property type="evidence" value="ECO:0007669"/>
    <property type="project" value="UniProtKB-EC"/>
</dbReference>
<dbReference type="CDD" id="cd15482">
    <property type="entry name" value="Sialidase_non-viral"/>
    <property type="match status" value="1"/>
</dbReference>
<name>A0A8K0ADP4_BRALA</name>
<dbReference type="EMBL" id="OV696693">
    <property type="protein sequence ID" value="CAH1272037.1"/>
    <property type="molecule type" value="Genomic_DNA"/>
</dbReference>
<evidence type="ECO:0000256" key="13">
    <source>
        <dbReference type="ARBA" id="ARBA00022963"/>
    </source>
</evidence>
<evidence type="ECO:0000256" key="2">
    <source>
        <dbReference type="ARBA" id="ARBA00004207"/>
    </source>
</evidence>
<keyword evidence="12" id="KW-0378">Hydrolase</keyword>
<evidence type="ECO:0000256" key="16">
    <source>
        <dbReference type="ARBA" id="ARBA00023180"/>
    </source>
</evidence>
<evidence type="ECO:0000256" key="11">
    <source>
        <dbReference type="ARBA" id="ARBA00022737"/>
    </source>
</evidence>
<comment type="catalytic activity">
    <reaction evidence="1">
        <text>Hydrolysis of alpha-(2-&gt;3)-, alpha-(2-&gt;6)-, alpha-(2-&gt;8)- glycosidic linkages of terminal sialic acid residues in oligosaccharides, glycoproteins, glycolipids, colominic acid and synthetic substrates.</text>
        <dbReference type="EC" id="3.2.1.18"/>
    </reaction>
</comment>
<dbReference type="OrthoDB" id="2739686at2759"/>
<keyword evidence="18" id="KW-0119">Carbohydrate metabolism</keyword>
<dbReference type="PANTHER" id="PTHR10628:SF25">
    <property type="entry name" value="SIALIDASE-1"/>
    <property type="match status" value="1"/>
</dbReference>
<dbReference type="GO" id="GO:0031410">
    <property type="term" value="C:cytoplasmic vesicle"/>
    <property type="evidence" value="ECO:0007669"/>
    <property type="project" value="UniProtKB-SubCell"/>
</dbReference>
<accession>A0A8K0ADP4</accession>
<evidence type="ECO:0000256" key="5">
    <source>
        <dbReference type="ARBA" id="ARBA00004541"/>
    </source>
</evidence>
<evidence type="ECO:0000256" key="24">
    <source>
        <dbReference type="ARBA" id="ARBA00041332"/>
    </source>
</evidence>
<evidence type="ECO:0000256" key="15">
    <source>
        <dbReference type="ARBA" id="ARBA00023136"/>
    </source>
</evidence>
<keyword evidence="15" id="KW-0472">Membrane</keyword>
<evidence type="ECO:0000256" key="25">
    <source>
        <dbReference type="ARBA" id="ARBA00041413"/>
    </source>
</evidence>
<evidence type="ECO:0000256" key="4">
    <source>
        <dbReference type="ARBA" id="ARBA00004236"/>
    </source>
</evidence>
<comment type="subcellular location">
    <subcellularLocation>
        <location evidence="4">Cell membrane</location>
    </subcellularLocation>
    <subcellularLocation>
        <location evidence="5">Cytoplasmic vesicle</location>
    </subcellularLocation>
    <subcellularLocation>
        <location evidence="3">Lysosome lumen</location>
    </subcellularLocation>
    <subcellularLocation>
        <location evidence="2">Lysosome membrane</location>
        <topology evidence="2">Peripheral membrane protein</topology>
        <orientation evidence="2">Lumenal side</orientation>
    </subcellularLocation>
</comment>
<evidence type="ECO:0000256" key="17">
    <source>
        <dbReference type="ARBA" id="ARBA00023228"/>
    </source>
</evidence>
<dbReference type="InterPro" id="IPR036278">
    <property type="entry name" value="Sialidase_sf"/>
</dbReference>
<keyword evidence="9" id="KW-0597">Phosphoprotein</keyword>
<evidence type="ECO:0000313" key="28">
    <source>
        <dbReference type="Proteomes" id="UP000838412"/>
    </source>
</evidence>
<sequence>MFVYLDDMARSVGWSAVFVCVSVLCAIRGVESQPKVNPLVVEQQLLWESKRYTYRIPIIAQTPGGALIAIAEGRKYNSGDTGSKVVEIKRSTDKGSVWSSSVTILTDTQFKQGVNLGSVIVNRATRVIFLWFEHCLESQHYCERSTPYLMNSTDDGLTWNKPRNMSSVVGGAKKFVTGPGLGIQKKLAPYKGRLITCGHGDHLSDGVFCVVSDDNGTTWHAAGSMKSIPFGRKKVDGDFNPDESQLVELPDGSLMVNMRNQLHYHCRCRVVMRSTDGGETFPLEQLYLDDTLVDSGVHASMLYHRDVLFFANPASSTTREDFKLRWSHDNGTTWPGLKTLWTESAGYSCMTVHDSVDGAFIFILYEKGTSTDYQWIEMIKLSIYGGL</sequence>
<dbReference type="EC" id="3.2.1.18" evidence="7"/>
<keyword evidence="8" id="KW-1003">Cell membrane</keyword>
<feature type="domain" description="Sialidase" evidence="26">
    <location>
        <begin position="66"/>
        <end position="352"/>
    </location>
</feature>
<dbReference type="InterPro" id="IPR011040">
    <property type="entry name" value="Sialidase"/>
</dbReference>
<keyword evidence="20" id="KW-0968">Cytoplasmic vesicle</keyword>
<evidence type="ECO:0000256" key="7">
    <source>
        <dbReference type="ARBA" id="ARBA00012733"/>
    </source>
</evidence>
<dbReference type="FunFam" id="2.120.10.10:FF:000003">
    <property type="entry name" value="Neuraminidase 1"/>
    <property type="match status" value="1"/>
</dbReference>
<evidence type="ECO:0000256" key="18">
    <source>
        <dbReference type="ARBA" id="ARBA00023277"/>
    </source>
</evidence>
<dbReference type="GO" id="GO:0006689">
    <property type="term" value="P:ganglioside catabolic process"/>
    <property type="evidence" value="ECO:0007669"/>
    <property type="project" value="TreeGrafter"/>
</dbReference>
<proteinExistence type="inferred from homology"/>
<dbReference type="GO" id="GO:0005765">
    <property type="term" value="C:lysosomal membrane"/>
    <property type="evidence" value="ECO:0007669"/>
    <property type="project" value="UniProtKB-SubCell"/>
</dbReference>
<keyword evidence="28" id="KW-1185">Reference proteome</keyword>
<gene>
    <name evidence="27" type="primary">NEU1</name>
    <name evidence="27" type="ORF">BLAG_LOCUS23815</name>
</gene>